<evidence type="ECO:0000256" key="1">
    <source>
        <dbReference type="ARBA" id="ARBA00022801"/>
    </source>
</evidence>
<dbReference type="PROSITE" id="PS51462">
    <property type="entry name" value="NUDIX"/>
    <property type="match status" value="1"/>
</dbReference>
<dbReference type="PANTHER" id="PTHR11839">
    <property type="entry name" value="UDP/ADP-SUGAR PYROPHOSPHATASE"/>
    <property type="match status" value="1"/>
</dbReference>
<feature type="domain" description="Nudix hydrolase" evidence="2">
    <location>
        <begin position="54"/>
        <end position="194"/>
    </location>
</feature>
<dbReference type="WBParaSite" id="ACRNAN_Path_1360.g5337.t1">
    <property type="protein sequence ID" value="ACRNAN_Path_1360.g5337.t1"/>
    <property type="gene ID" value="ACRNAN_Path_1360.g5337"/>
</dbReference>
<dbReference type="AlphaFoldDB" id="A0A914BZH2"/>
<dbReference type="GO" id="GO:0006753">
    <property type="term" value="P:nucleoside phosphate metabolic process"/>
    <property type="evidence" value="ECO:0007669"/>
    <property type="project" value="TreeGrafter"/>
</dbReference>
<organism evidence="3 4">
    <name type="scientific">Acrobeloides nanus</name>
    <dbReference type="NCBI Taxonomy" id="290746"/>
    <lineage>
        <taxon>Eukaryota</taxon>
        <taxon>Metazoa</taxon>
        <taxon>Ecdysozoa</taxon>
        <taxon>Nematoda</taxon>
        <taxon>Chromadorea</taxon>
        <taxon>Rhabditida</taxon>
        <taxon>Tylenchina</taxon>
        <taxon>Cephalobomorpha</taxon>
        <taxon>Cephaloboidea</taxon>
        <taxon>Cephalobidae</taxon>
        <taxon>Acrobeloides</taxon>
    </lineage>
</organism>
<evidence type="ECO:0000313" key="3">
    <source>
        <dbReference type="Proteomes" id="UP000887540"/>
    </source>
</evidence>
<keyword evidence="3" id="KW-1185">Reference proteome</keyword>
<keyword evidence="1" id="KW-0378">Hydrolase</keyword>
<accession>A0A914BZH2</accession>
<dbReference type="CDD" id="cd18888">
    <property type="entry name" value="NUDIX_ADPRase_Nudt5"/>
    <property type="match status" value="1"/>
</dbReference>
<proteinExistence type="predicted"/>
<dbReference type="GO" id="GO:0019693">
    <property type="term" value="P:ribose phosphate metabolic process"/>
    <property type="evidence" value="ECO:0007669"/>
    <property type="project" value="TreeGrafter"/>
</dbReference>
<evidence type="ECO:0000313" key="4">
    <source>
        <dbReference type="WBParaSite" id="ACRNAN_Path_1360.g5337.t1"/>
    </source>
</evidence>
<protein>
    <submittedName>
        <fullName evidence="4">Nudix hydrolase domain-containing protein</fullName>
    </submittedName>
</protein>
<dbReference type="InterPro" id="IPR015797">
    <property type="entry name" value="NUDIX_hydrolase-like_dom_sf"/>
</dbReference>
<name>A0A914BZH2_9BILA</name>
<reference evidence="4" key="1">
    <citation type="submission" date="2022-11" db="UniProtKB">
        <authorList>
            <consortium name="WormBaseParasite"/>
        </authorList>
    </citation>
    <scope>IDENTIFICATION</scope>
</reference>
<dbReference type="Proteomes" id="UP000887540">
    <property type="component" value="Unplaced"/>
</dbReference>
<dbReference type="Pfam" id="PF00293">
    <property type="entry name" value="NUDIX"/>
    <property type="match status" value="1"/>
</dbReference>
<dbReference type="Gene3D" id="3.90.79.10">
    <property type="entry name" value="Nucleoside Triphosphate Pyrophosphohydrolase"/>
    <property type="match status" value="1"/>
</dbReference>
<dbReference type="InterPro" id="IPR000086">
    <property type="entry name" value="NUDIX_hydrolase_dom"/>
</dbReference>
<sequence length="212" mass="24504">MGDVSKSCPYDLWDEEIVYPGKWMTTRRIKFRLKSNGQEGTWESAHRSVAKDYKNADCIGVLAILKKEGRKYFVLIRQYRIPTRSWVVEFPAGHIDDTDPDIEEAGIRELKEETGYTPTKIHGWSYGRQFLDTGLGDESFRFLFVEIDGDAEINKNPQQQLDHDEHCEVLLVECDQLLNFLDDINKNSTDTEVLACLYTFAVGYCMRNKFGI</sequence>
<dbReference type="GO" id="GO:0005634">
    <property type="term" value="C:nucleus"/>
    <property type="evidence" value="ECO:0007669"/>
    <property type="project" value="TreeGrafter"/>
</dbReference>
<evidence type="ECO:0000259" key="2">
    <source>
        <dbReference type="PROSITE" id="PS51462"/>
    </source>
</evidence>
<dbReference type="GO" id="GO:0047631">
    <property type="term" value="F:ADP-ribose diphosphatase activity"/>
    <property type="evidence" value="ECO:0007669"/>
    <property type="project" value="TreeGrafter"/>
</dbReference>
<dbReference type="SUPFAM" id="SSF55811">
    <property type="entry name" value="Nudix"/>
    <property type="match status" value="1"/>
</dbReference>
<dbReference type="PANTHER" id="PTHR11839:SF1">
    <property type="entry name" value="ADP-SUGAR PYROPHOSPHATASE"/>
    <property type="match status" value="1"/>
</dbReference>